<keyword evidence="9" id="KW-1185">Reference proteome</keyword>
<dbReference type="GO" id="GO:0003884">
    <property type="term" value="F:D-amino-acid oxidase activity"/>
    <property type="evidence" value="ECO:0007669"/>
    <property type="project" value="InterPro"/>
</dbReference>
<evidence type="ECO:0000256" key="4">
    <source>
        <dbReference type="ARBA" id="ARBA00022827"/>
    </source>
</evidence>
<dbReference type="GO" id="GO:0071949">
    <property type="term" value="F:FAD binding"/>
    <property type="evidence" value="ECO:0007669"/>
    <property type="project" value="InterPro"/>
</dbReference>
<dbReference type="SUPFAM" id="SSF51971">
    <property type="entry name" value="Nucleotide-binding domain"/>
    <property type="match status" value="1"/>
</dbReference>
<feature type="binding site" evidence="6">
    <location>
        <position position="247"/>
    </location>
    <ligand>
        <name>D-dopa</name>
        <dbReference type="ChEBI" id="CHEBI:149689"/>
    </ligand>
</feature>
<dbReference type="OrthoDB" id="2015447at2759"/>
<feature type="binding site" evidence="6">
    <location>
        <position position="208"/>
    </location>
    <ligand>
        <name>FAD</name>
        <dbReference type="ChEBI" id="CHEBI:57692"/>
    </ligand>
</feature>
<evidence type="ECO:0000313" key="8">
    <source>
        <dbReference type="EMBL" id="KAF7996608.1"/>
    </source>
</evidence>
<sequence>MKVVIVGGGVVGLTTALQLKKNNYFANSDINIVAESYDDLVSYVAAGIFRVGDDYSGPTKNITRKWINDSYEFYEQIQKSHESSVAGISKISCYMYSNIAPIKHHWMKQVIPVCRDITPNEFNLVNGSWKYGSYLETMITQCSSYLPWARNKFAKKNNLNAQYVFLYCKYKMTIIIYRLNECGTKLLTKKLESLDELYDDYDLIINCTGLGAKRLCNDSHMIPIRGQVAKVKAPWLKVCFYSELDTYIIPGTDGYCTLGGTRDFNSMTTDICQHTHRSIRERCEHLLPSLTKAPTVKQLVGLRPYREGGVRVEIEKTPSGHRAKGIVHNYGHGGYGVCTAPGTSIFAIKLAEDVFKSSSSSSKL</sequence>
<feature type="binding site" evidence="6">
    <location>
        <position position="334"/>
    </location>
    <ligand>
        <name>D-dopa</name>
        <dbReference type="ChEBI" id="CHEBI:149689"/>
    </ligand>
</feature>
<evidence type="ECO:0000256" key="3">
    <source>
        <dbReference type="ARBA" id="ARBA00022630"/>
    </source>
</evidence>
<dbReference type="PANTHER" id="PTHR11530:SF17">
    <property type="entry name" value="RE49860P"/>
    <property type="match status" value="1"/>
</dbReference>
<comment type="cofactor">
    <cofactor evidence="1 6">
        <name>FAD</name>
        <dbReference type="ChEBI" id="CHEBI:57692"/>
    </cofactor>
</comment>
<evidence type="ECO:0000256" key="6">
    <source>
        <dbReference type="PIRSR" id="PIRSR000189-1"/>
    </source>
</evidence>
<dbReference type="PANTHER" id="PTHR11530">
    <property type="entry name" value="D-AMINO ACID OXIDASE"/>
    <property type="match status" value="1"/>
</dbReference>
<feature type="binding site" evidence="6">
    <location>
        <position position="303"/>
    </location>
    <ligand>
        <name>D-dopa</name>
        <dbReference type="ChEBI" id="CHEBI:149689"/>
    </ligand>
</feature>
<feature type="domain" description="FAD dependent oxidoreductase" evidence="7">
    <location>
        <begin position="2"/>
        <end position="343"/>
    </location>
</feature>
<gene>
    <name evidence="8" type="ORF">HCN44_002254</name>
</gene>
<dbReference type="Gene3D" id="3.40.50.720">
    <property type="entry name" value="NAD(P)-binding Rossmann-like Domain"/>
    <property type="match status" value="1"/>
</dbReference>
<evidence type="ECO:0000256" key="2">
    <source>
        <dbReference type="ARBA" id="ARBA00006730"/>
    </source>
</evidence>
<comment type="similarity">
    <text evidence="2">Belongs to the DAMOX/DASOX family.</text>
</comment>
<dbReference type="Proteomes" id="UP000639338">
    <property type="component" value="Unassembled WGS sequence"/>
</dbReference>
<evidence type="ECO:0000259" key="7">
    <source>
        <dbReference type="Pfam" id="PF01266"/>
    </source>
</evidence>
<keyword evidence="5" id="KW-0560">Oxidoreductase</keyword>
<evidence type="ECO:0000256" key="5">
    <source>
        <dbReference type="ARBA" id="ARBA00023002"/>
    </source>
</evidence>
<dbReference type="SUPFAM" id="SSF54373">
    <property type="entry name" value="FAD-linked reductases, C-terminal domain"/>
    <property type="match status" value="1"/>
</dbReference>
<evidence type="ECO:0000313" key="9">
    <source>
        <dbReference type="Proteomes" id="UP000639338"/>
    </source>
</evidence>
<evidence type="ECO:0000256" key="1">
    <source>
        <dbReference type="ARBA" id="ARBA00001974"/>
    </source>
</evidence>
<keyword evidence="4 6" id="KW-0274">FAD</keyword>
<reference evidence="8 9" key="1">
    <citation type="submission" date="2020-08" db="EMBL/GenBank/DDBJ databases">
        <title>Aphidius gifuensis genome sequencing and assembly.</title>
        <authorList>
            <person name="Du Z."/>
        </authorList>
    </citation>
    <scope>NUCLEOTIDE SEQUENCE [LARGE SCALE GENOMIC DNA]</scope>
    <source>
        <strain evidence="8">YNYX2018</strain>
        <tissue evidence="8">Adults</tissue>
    </source>
</reference>
<name>A0A834Y2Q6_APHGI</name>
<dbReference type="GO" id="GO:0005737">
    <property type="term" value="C:cytoplasm"/>
    <property type="evidence" value="ECO:0007669"/>
    <property type="project" value="TreeGrafter"/>
</dbReference>
<dbReference type="InterPro" id="IPR006076">
    <property type="entry name" value="FAD-dep_OxRdtase"/>
</dbReference>
<protein>
    <recommendedName>
        <fullName evidence="7">FAD dependent oxidoreductase domain-containing protein</fullName>
    </recommendedName>
</protein>
<dbReference type="GO" id="GO:0019478">
    <property type="term" value="P:D-amino acid catabolic process"/>
    <property type="evidence" value="ECO:0007669"/>
    <property type="project" value="TreeGrafter"/>
</dbReference>
<dbReference type="Gene3D" id="3.30.9.10">
    <property type="entry name" value="D-Amino Acid Oxidase, subunit A, domain 2"/>
    <property type="match status" value="1"/>
</dbReference>
<dbReference type="EMBL" id="JACMRX010000001">
    <property type="protein sequence ID" value="KAF7996608.1"/>
    <property type="molecule type" value="Genomic_DNA"/>
</dbReference>
<accession>A0A834Y2Q6</accession>
<organism evidence="8 9">
    <name type="scientific">Aphidius gifuensis</name>
    <name type="common">Parasitoid wasp</name>
    <dbReference type="NCBI Taxonomy" id="684658"/>
    <lineage>
        <taxon>Eukaryota</taxon>
        <taxon>Metazoa</taxon>
        <taxon>Ecdysozoa</taxon>
        <taxon>Arthropoda</taxon>
        <taxon>Hexapoda</taxon>
        <taxon>Insecta</taxon>
        <taxon>Pterygota</taxon>
        <taxon>Neoptera</taxon>
        <taxon>Endopterygota</taxon>
        <taxon>Hymenoptera</taxon>
        <taxon>Apocrita</taxon>
        <taxon>Ichneumonoidea</taxon>
        <taxon>Braconidae</taxon>
        <taxon>Aphidiinae</taxon>
        <taxon>Aphidius</taxon>
    </lineage>
</organism>
<dbReference type="AlphaFoldDB" id="A0A834Y2Q6"/>
<dbReference type="PIRSF" id="PIRSF000189">
    <property type="entry name" value="D-aa_oxidase"/>
    <property type="match status" value="1"/>
</dbReference>
<dbReference type="Pfam" id="PF01266">
    <property type="entry name" value="DAO"/>
    <property type="match status" value="1"/>
</dbReference>
<dbReference type="InterPro" id="IPR023209">
    <property type="entry name" value="DAO"/>
</dbReference>
<comment type="caution">
    <text evidence="8">The sequence shown here is derived from an EMBL/GenBank/DDBJ whole genome shotgun (WGS) entry which is preliminary data.</text>
</comment>
<keyword evidence="3" id="KW-0285">Flavoprotein</keyword>
<proteinExistence type="inferred from homology"/>